<name>A0ACC0PDB3_RHOML</name>
<comment type="caution">
    <text evidence="1">The sequence shown here is derived from an EMBL/GenBank/DDBJ whole genome shotgun (WGS) entry which is preliminary data.</text>
</comment>
<evidence type="ECO:0000313" key="2">
    <source>
        <dbReference type="Proteomes" id="UP001062846"/>
    </source>
</evidence>
<dbReference type="Proteomes" id="UP001062846">
    <property type="component" value="Chromosome 3"/>
</dbReference>
<keyword evidence="2" id="KW-1185">Reference proteome</keyword>
<accession>A0ACC0PDB3</accession>
<proteinExistence type="predicted"/>
<gene>
    <name evidence="1" type="ORF">RHMOL_Rhmol03G0128800</name>
</gene>
<sequence>MVLQAALPDDLWEVNEIVNVGGASPPANLWDVDTIVEVAVGDKVWTINSALVDGGLWDVPFVTNSGLPFEEAAAQDPAFWEGLVMEDLERNAALWQDASALVASVDKGKRKMGEVPADLWGSSSNPPALRPHVPVAQRTIPVVPSGVSEADAVQKQLERIPAAVSIWGLISSSKEKLSLALAFLKVPTDLTPEAMITLILPLLSKHFVTFTKRNLPIERTAHNRPLHVIVKCRGHWVPTVLIDNGSTINICPMRVTYCLGLTKDFEPSNLAVKAYDSTRCVVKGTLMLKLNAEGFEMDVEFHVVDIPATFNLLFGRP</sequence>
<organism evidence="1 2">
    <name type="scientific">Rhododendron molle</name>
    <name type="common">Chinese azalea</name>
    <name type="synonym">Azalea mollis</name>
    <dbReference type="NCBI Taxonomy" id="49168"/>
    <lineage>
        <taxon>Eukaryota</taxon>
        <taxon>Viridiplantae</taxon>
        <taxon>Streptophyta</taxon>
        <taxon>Embryophyta</taxon>
        <taxon>Tracheophyta</taxon>
        <taxon>Spermatophyta</taxon>
        <taxon>Magnoliopsida</taxon>
        <taxon>eudicotyledons</taxon>
        <taxon>Gunneridae</taxon>
        <taxon>Pentapetalae</taxon>
        <taxon>asterids</taxon>
        <taxon>Ericales</taxon>
        <taxon>Ericaceae</taxon>
        <taxon>Ericoideae</taxon>
        <taxon>Rhodoreae</taxon>
        <taxon>Rhododendron</taxon>
    </lineage>
</organism>
<protein>
    <submittedName>
        <fullName evidence="1">Uncharacterized protein</fullName>
    </submittedName>
</protein>
<dbReference type="EMBL" id="CM046390">
    <property type="protein sequence ID" value="KAI8563688.1"/>
    <property type="molecule type" value="Genomic_DNA"/>
</dbReference>
<evidence type="ECO:0000313" key="1">
    <source>
        <dbReference type="EMBL" id="KAI8563688.1"/>
    </source>
</evidence>
<reference evidence="1" key="1">
    <citation type="submission" date="2022-02" db="EMBL/GenBank/DDBJ databases">
        <title>Plant Genome Project.</title>
        <authorList>
            <person name="Zhang R.-G."/>
        </authorList>
    </citation>
    <scope>NUCLEOTIDE SEQUENCE</scope>
    <source>
        <strain evidence="1">AT1</strain>
    </source>
</reference>